<dbReference type="EMBL" id="AZAC01000001">
    <property type="protein sequence ID" value="KIX16114.1"/>
    <property type="molecule type" value="Genomic_DNA"/>
</dbReference>
<accession>A0A0D2JD38</accession>
<evidence type="ECO:0000313" key="1">
    <source>
        <dbReference type="EMBL" id="KIX16114.1"/>
    </source>
</evidence>
<proteinExistence type="predicted"/>
<comment type="caution">
    <text evidence="1">The sequence shown here is derived from an EMBL/GenBank/DDBJ whole genome shotgun (WGS) entry which is preliminary data.</text>
</comment>
<sequence length="55" mass="6171">MPVSLCGRLKADRKIMDLSLLILIKQKASFANYKEDRQKSSPGQAGTAFLEKQVF</sequence>
<dbReference type="AlphaFoldDB" id="A0A0D2JD38"/>
<name>A0A0D2JD38_9BACT</name>
<keyword evidence="2" id="KW-1185">Reference proteome</keyword>
<dbReference type="InParanoid" id="A0A0D2JD38"/>
<dbReference type="Proteomes" id="UP000032233">
    <property type="component" value="Unassembled WGS sequence"/>
</dbReference>
<protein>
    <submittedName>
        <fullName evidence="1">Uncharacterized protein</fullName>
    </submittedName>
</protein>
<gene>
    <name evidence="1" type="ORF">X474_01375</name>
</gene>
<evidence type="ECO:0000313" key="2">
    <source>
        <dbReference type="Proteomes" id="UP000032233"/>
    </source>
</evidence>
<reference evidence="1 2" key="1">
    <citation type="submission" date="2013-11" db="EMBL/GenBank/DDBJ databases">
        <title>Metagenomic analysis of a methanogenic consortium involved in long chain n-alkane degradation.</title>
        <authorList>
            <person name="Davidova I.A."/>
            <person name="Callaghan A.V."/>
            <person name="Wawrik B."/>
            <person name="Pruitt S."/>
            <person name="Marks C."/>
            <person name="Duncan K.E."/>
            <person name="Suflita J.M."/>
        </authorList>
    </citation>
    <scope>NUCLEOTIDE SEQUENCE [LARGE SCALE GENOMIC DNA]</scope>
    <source>
        <strain evidence="1 2">SPR</strain>
    </source>
</reference>
<organism evidence="1 2">
    <name type="scientific">Dethiosulfatarculus sandiegensis</name>
    <dbReference type="NCBI Taxonomy" id="1429043"/>
    <lineage>
        <taxon>Bacteria</taxon>
        <taxon>Pseudomonadati</taxon>
        <taxon>Thermodesulfobacteriota</taxon>
        <taxon>Desulfarculia</taxon>
        <taxon>Desulfarculales</taxon>
        <taxon>Desulfarculaceae</taxon>
        <taxon>Dethiosulfatarculus</taxon>
    </lineage>
</organism>